<evidence type="ECO:0000256" key="3">
    <source>
        <dbReference type="ARBA" id="ARBA00023082"/>
    </source>
</evidence>
<evidence type="ECO:0000313" key="6">
    <source>
        <dbReference type="EMBL" id="QCD41160.1"/>
    </source>
</evidence>
<dbReference type="GO" id="GO:0006352">
    <property type="term" value="P:DNA-templated transcription initiation"/>
    <property type="evidence" value="ECO:0007669"/>
    <property type="project" value="InterPro"/>
</dbReference>
<dbReference type="RefSeq" id="WP_123612993.1">
    <property type="nucleotide sequence ID" value="NZ_CP039396.1"/>
</dbReference>
<organism evidence="6 7">
    <name type="scientific">Duncaniella dubosii</name>
    <dbReference type="NCBI Taxonomy" id="2518971"/>
    <lineage>
        <taxon>Bacteria</taxon>
        <taxon>Pseudomonadati</taxon>
        <taxon>Bacteroidota</taxon>
        <taxon>Bacteroidia</taxon>
        <taxon>Bacteroidales</taxon>
        <taxon>Muribaculaceae</taxon>
        <taxon>Duncaniella</taxon>
    </lineage>
</organism>
<dbReference type="GO" id="GO:0016987">
    <property type="term" value="F:sigma factor activity"/>
    <property type="evidence" value="ECO:0007669"/>
    <property type="project" value="UniProtKB-KW"/>
</dbReference>
<proteinExistence type="inferred from homology"/>
<keyword evidence="4" id="KW-0804">Transcription</keyword>
<dbReference type="Gene3D" id="1.10.1740.10">
    <property type="match status" value="1"/>
</dbReference>
<sequence length="162" mass="19149">MMTTDDIEQLFRSNYKEMLILAKRLLHDEESARDIVHDVFASLLSGNVKTATTAYLLNGVRFACLKHIRHLSVRERLNSLYAVDCQEIEDDKWPDDEDIAKLNDIVDSHLPEQTRRIVRLRFCELMTYKEISKLLSISEVSVYKHLRHAMNVLRQYFNEHER</sequence>
<keyword evidence="2" id="KW-0805">Transcription regulation</keyword>
<dbReference type="Gene3D" id="1.10.10.10">
    <property type="entry name" value="Winged helix-like DNA-binding domain superfamily/Winged helix DNA-binding domain"/>
    <property type="match status" value="1"/>
</dbReference>
<dbReference type="InterPro" id="IPR039425">
    <property type="entry name" value="RNA_pol_sigma-70-like"/>
</dbReference>
<evidence type="ECO:0000313" key="7">
    <source>
        <dbReference type="Proteomes" id="UP000297149"/>
    </source>
</evidence>
<keyword evidence="3" id="KW-0731">Sigma factor</keyword>
<name>A0A4P7W1E1_9BACT</name>
<evidence type="ECO:0000256" key="2">
    <source>
        <dbReference type="ARBA" id="ARBA00023015"/>
    </source>
</evidence>
<accession>A0A4P7W1E1</accession>
<dbReference type="SUPFAM" id="SSF88946">
    <property type="entry name" value="Sigma2 domain of RNA polymerase sigma factors"/>
    <property type="match status" value="1"/>
</dbReference>
<dbReference type="KEGG" id="ddb:E7747_01845"/>
<evidence type="ECO:0000256" key="4">
    <source>
        <dbReference type="ARBA" id="ARBA00023163"/>
    </source>
</evidence>
<dbReference type="NCBIfam" id="TIGR02937">
    <property type="entry name" value="sigma70-ECF"/>
    <property type="match status" value="1"/>
</dbReference>
<dbReference type="InterPro" id="IPR036388">
    <property type="entry name" value="WH-like_DNA-bd_sf"/>
</dbReference>
<reference evidence="7" key="1">
    <citation type="submission" date="2019-02" db="EMBL/GenBank/DDBJ databases">
        <title>Isolation and identification of novel species under the genus Muribaculum.</title>
        <authorList>
            <person name="Miyake S."/>
            <person name="Ding Y."/>
            <person name="Low A."/>
            <person name="Soh M."/>
            <person name="Seedorf H."/>
        </authorList>
    </citation>
    <scope>NUCLEOTIDE SEQUENCE [LARGE SCALE GENOMIC DNA]</scope>
    <source>
        <strain evidence="7">H5</strain>
    </source>
</reference>
<dbReference type="InterPro" id="IPR013324">
    <property type="entry name" value="RNA_pol_sigma_r3/r4-like"/>
</dbReference>
<dbReference type="SUPFAM" id="SSF88659">
    <property type="entry name" value="Sigma3 and sigma4 domains of RNA polymerase sigma factors"/>
    <property type="match status" value="1"/>
</dbReference>
<dbReference type="AlphaFoldDB" id="A0A4P7W1E1"/>
<dbReference type="EMBL" id="CP039396">
    <property type="protein sequence ID" value="QCD41160.1"/>
    <property type="molecule type" value="Genomic_DNA"/>
</dbReference>
<dbReference type="Proteomes" id="UP000297149">
    <property type="component" value="Chromosome"/>
</dbReference>
<evidence type="ECO:0000256" key="1">
    <source>
        <dbReference type="ARBA" id="ARBA00010641"/>
    </source>
</evidence>
<dbReference type="InterPro" id="IPR014284">
    <property type="entry name" value="RNA_pol_sigma-70_dom"/>
</dbReference>
<dbReference type="PANTHER" id="PTHR43133:SF46">
    <property type="entry name" value="RNA POLYMERASE SIGMA-70 FACTOR ECF SUBFAMILY"/>
    <property type="match status" value="1"/>
</dbReference>
<dbReference type="InterPro" id="IPR013249">
    <property type="entry name" value="RNA_pol_sigma70_r4_t2"/>
</dbReference>
<keyword evidence="7" id="KW-1185">Reference proteome</keyword>
<evidence type="ECO:0000259" key="5">
    <source>
        <dbReference type="Pfam" id="PF08281"/>
    </source>
</evidence>
<dbReference type="GO" id="GO:0003677">
    <property type="term" value="F:DNA binding"/>
    <property type="evidence" value="ECO:0007669"/>
    <property type="project" value="InterPro"/>
</dbReference>
<dbReference type="Pfam" id="PF08281">
    <property type="entry name" value="Sigma70_r4_2"/>
    <property type="match status" value="1"/>
</dbReference>
<protein>
    <submittedName>
        <fullName evidence="6">Sigma-70 family RNA polymerase sigma factor</fullName>
    </submittedName>
</protein>
<gene>
    <name evidence="6" type="ORF">E7747_01845</name>
</gene>
<comment type="similarity">
    <text evidence="1">Belongs to the sigma-70 factor family. ECF subfamily.</text>
</comment>
<feature type="domain" description="RNA polymerase sigma factor 70 region 4 type 2" evidence="5">
    <location>
        <begin position="109"/>
        <end position="150"/>
    </location>
</feature>
<dbReference type="PANTHER" id="PTHR43133">
    <property type="entry name" value="RNA POLYMERASE ECF-TYPE SIGMA FACTO"/>
    <property type="match status" value="1"/>
</dbReference>
<dbReference type="InterPro" id="IPR013325">
    <property type="entry name" value="RNA_pol_sigma_r2"/>
</dbReference>